<comment type="caution">
    <text evidence="3">The sequence shown here is derived from an EMBL/GenBank/DDBJ whole genome shotgun (WGS) entry which is preliminary data.</text>
</comment>
<dbReference type="Proteomes" id="UP000483820">
    <property type="component" value="Chromosome IV"/>
</dbReference>
<dbReference type="PANTHER" id="PTHR21503">
    <property type="entry name" value="F-BOX-CONTAINING HYPOTHETICAL PROTEIN C.ELEGANS"/>
    <property type="match status" value="1"/>
</dbReference>
<organism evidence="3 4">
    <name type="scientific">Caenorhabditis remanei</name>
    <name type="common">Caenorhabditis vulgaris</name>
    <dbReference type="NCBI Taxonomy" id="31234"/>
    <lineage>
        <taxon>Eukaryota</taxon>
        <taxon>Metazoa</taxon>
        <taxon>Ecdysozoa</taxon>
        <taxon>Nematoda</taxon>
        <taxon>Chromadorea</taxon>
        <taxon>Rhabditida</taxon>
        <taxon>Rhabditina</taxon>
        <taxon>Rhabditomorpha</taxon>
        <taxon>Rhabditoidea</taxon>
        <taxon>Rhabditidae</taxon>
        <taxon>Peloderinae</taxon>
        <taxon>Caenorhabditis</taxon>
    </lineage>
</organism>
<dbReference type="KEGG" id="crq:GCK72_013622"/>
<dbReference type="PROSITE" id="PS50181">
    <property type="entry name" value="FBOX"/>
    <property type="match status" value="1"/>
</dbReference>
<feature type="coiled-coil region" evidence="1">
    <location>
        <begin position="66"/>
        <end position="93"/>
    </location>
</feature>
<protein>
    <recommendedName>
        <fullName evidence="2">F-box domain-containing protein</fullName>
    </recommendedName>
</protein>
<keyword evidence="1" id="KW-0175">Coiled coil</keyword>
<accession>A0A6A5GPR1</accession>
<name>A0A6A5GPR1_CAERE</name>
<dbReference type="EMBL" id="WUAV01000004">
    <property type="protein sequence ID" value="KAF1757167.1"/>
    <property type="molecule type" value="Genomic_DNA"/>
</dbReference>
<gene>
    <name evidence="3" type="ORF">GCK72_013622</name>
</gene>
<dbReference type="Pfam" id="PF07735">
    <property type="entry name" value="FBA_2"/>
    <property type="match status" value="1"/>
</dbReference>
<evidence type="ECO:0000259" key="2">
    <source>
        <dbReference type="PROSITE" id="PS50181"/>
    </source>
</evidence>
<dbReference type="AlphaFoldDB" id="A0A6A5GPR1"/>
<evidence type="ECO:0000313" key="4">
    <source>
        <dbReference type="Proteomes" id="UP000483820"/>
    </source>
</evidence>
<dbReference type="RefSeq" id="XP_003100913.2">
    <property type="nucleotide sequence ID" value="XM_003100865.2"/>
</dbReference>
<dbReference type="GeneID" id="9816014"/>
<dbReference type="InterPro" id="IPR012885">
    <property type="entry name" value="F-box_Sdz-33"/>
</dbReference>
<dbReference type="CTD" id="9816014"/>
<sequence length="539" mass="62664">MNDFDYLVVKYLHQKHTCDLLSERFTTLRTICHQNESLMDYTNKGREVIGYQNGLTLDFQNWSDFLKSEKDNLPNLEEKLKIYKENTNVIEKQYFNLMNGDIKNNIEVMKKCLAKGKYDYYNLMDSLYDRISYNSNLSQMILSFKSCLTFPNTGYTNGKHSYGFSFLKLPLVARDHVIRMMSFVELIQLSRCSEKTKSIIYSLSFPNILSLDLVFRKRQNIITPDWNEYKLCLKLKNSSTFNIIVSNRHQEDGSSRSFDDSRLGYRRVEILELKKSINIVCENGTFSFFIYLVDFLTDVLRMTINNVYIDLRTLCSTQLHSFFCWKSAKLIKNLLIENGRVRSETLTYIFKSLSSLKSLHFSCGLEAAKLSSPLIVAGCVKMFDGRWMTGDALLKIYCEELLIYFNKLTCTDINLFIKNWINSNDTTLRVIQVAGSHGNDTETLFRGIEDLLKPWNKSERGPIFETQAYVLDCQNGLDIQRSDGLIATLCVDESVFSFVVWHDRFPQVTKQLPSPEKSILVQFLAAFLRSTEWYQVVEN</sequence>
<reference evidence="3 4" key="1">
    <citation type="submission" date="2019-12" db="EMBL/GenBank/DDBJ databases">
        <title>Chromosome-level assembly of the Caenorhabditis remanei genome.</title>
        <authorList>
            <person name="Teterina A.A."/>
            <person name="Willis J.H."/>
            <person name="Phillips P.C."/>
        </authorList>
    </citation>
    <scope>NUCLEOTIDE SEQUENCE [LARGE SCALE GENOMIC DNA]</scope>
    <source>
        <strain evidence="3 4">PX506</strain>
        <tissue evidence="3">Whole organism</tissue>
    </source>
</reference>
<evidence type="ECO:0000256" key="1">
    <source>
        <dbReference type="SAM" id="Coils"/>
    </source>
</evidence>
<dbReference type="InterPro" id="IPR001810">
    <property type="entry name" value="F-box_dom"/>
</dbReference>
<dbReference type="Pfam" id="PF00646">
    <property type="entry name" value="F-box"/>
    <property type="match status" value="1"/>
</dbReference>
<feature type="domain" description="F-box" evidence="2">
    <location>
        <begin position="163"/>
        <end position="218"/>
    </location>
</feature>
<evidence type="ECO:0000313" key="3">
    <source>
        <dbReference type="EMBL" id="KAF1757167.1"/>
    </source>
</evidence>
<proteinExistence type="predicted"/>